<sequence length="452" mass="52282">MNLLTNISPIDGRYKTSVEELSEYFSEMALMRYRLMVEIEYLIALSIEKNINEIEPLTLEQQNKLKSYYKNFSNEDAQSIKKIEETTNHDVKAIEYFLKEKLQNTKFNKYIEFIHFALTSEDINNLAYTLMWNSAIKNIYLPKISEVQEKFIIFAKKNKHQPMLSLTHGQSATPTTVGKEFAVFAHRLQRQILQLSNHKLQGKFGGATGTWGAHNIAYPNIDWINFSKNFISSLNLEPNIITIQIESHDSITESYQIIERINTILIDFTRDIWMYISRGIFGQKKKDNEIGSSAMPHKINPIQFENAEGNLGIANAYFVHLSQKLPISRMQRDLTDSTVLRNQGIPLAHSLLACKNILKGMSRLTINKEKLDEELNNHWEVLAEAIQTVMRKVGYEKPYEKLKELTRGEKVNKQTIYNFINSLEIPEEEKNKLLKLTPHTYIGLSTDVVDLI</sequence>
<protein>
    <recommendedName>
        <fullName evidence="5 12">Adenylosuccinate lyase</fullName>
        <shortName evidence="13">ASL</shortName>
        <ecNumber evidence="4 12">4.3.2.2</ecNumber>
    </recommendedName>
    <alternativeName>
        <fullName evidence="10 13">Adenylosuccinase</fullName>
    </alternativeName>
</protein>
<dbReference type="PRINTS" id="PR00149">
    <property type="entry name" value="FUMRATELYASE"/>
</dbReference>
<dbReference type="NCBIfam" id="TIGR00928">
    <property type="entry name" value="purB"/>
    <property type="match status" value="1"/>
</dbReference>
<dbReference type="PANTHER" id="PTHR43411:SF1">
    <property type="entry name" value="ADENYLOSUCCINATE LYASE"/>
    <property type="match status" value="1"/>
</dbReference>
<dbReference type="SUPFAM" id="SSF48557">
    <property type="entry name" value="L-aspartase-like"/>
    <property type="match status" value="1"/>
</dbReference>
<evidence type="ECO:0000256" key="5">
    <source>
        <dbReference type="ARBA" id="ARBA00017058"/>
    </source>
</evidence>
<dbReference type="UniPathway" id="UPA00075">
    <property type="reaction ID" value="UER00336"/>
</dbReference>
<dbReference type="GO" id="GO:0004018">
    <property type="term" value="F:N6-(1,2-dicarboxyethyl)AMP AMP-lyase (fumarate-forming) activity"/>
    <property type="evidence" value="ECO:0007669"/>
    <property type="project" value="UniProtKB-UniRule"/>
</dbReference>
<comment type="caution">
    <text evidence="16">The sequence shown here is derived from an EMBL/GenBank/DDBJ whole genome shotgun (WGS) entry which is preliminary data.</text>
</comment>
<accession>A0A1F6LHQ6</accession>
<dbReference type="GO" id="GO:0044208">
    <property type="term" value="P:'de novo' AMP biosynthetic process"/>
    <property type="evidence" value="ECO:0007669"/>
    <property type="project" value="UniProtKB-UniPathway"/>
</dbReference>
<dbReference type="GO" id="GO:0070626">
    <property type="term" value="F:(S)-2-(5-amino-1-(5-phospho-D-ribosyl)imidazole-4-carboxamido) succinate lyase (fumarate-forming) activity"/>
    <property type="evidence" value="ECO:0007669"/>
    <property type="project" value="RHEA"/>
</dbReference>
<evidence type="ECO:0000256" key="11">
    <source>
        <dbReference type="ARBA" id="ARBA00049115"/>
    </source>
</evidence>
<dbReference type="EMBL" id="MFPS01000008">
    <property type="protein sequence ID" value="OGH58844.1"/>
    <property type="molecule type" value="Genomic_DNA"/>
</dbReference>
<comment type="catalytic activity">
    <reaction evidence="11">
        <text>N(6)-(1,2-dicarboxyethyl)-AMP = fumarate + AMP</text>
        <dbReference type="Rhea" id="RHEA:16853"/>
        <dbReference type="ChEBI" id="CHEBI:29806"/>
        <dbReference type="ChEBI" id="CHEBI:57567"/>
        <dbReference type="ChEBI" id="CHEBI:456215"/>
        <dbReference type="EC" id="4.3.2.2"/>
    </reaction>
    <physiologicalReaction direction="left-to-right" evidence="11">
        <dbReference type="Rhea" id="RHEA:16854"/>
    </physiologicalReaction>
</comment>
<dbReference type="InterPro" id="IPR013539">
    <property type="entry name" value="PurB_C"/>
</dbReference>
<dbReference type="GO" id="GO:0006189">
    <property type="term" value="P:'de novo' IMP biosynthetic process"/>
    <property type="evidence" value="ECO:0007669"/>
    <property type="project" value="UniProtKB-UniPathway"/>
</dbReference>
<feature type="domain" description="Adenylosuccinate lyase PurB C-terminal" evidence="15">
    <location>
        <begin position="328"/>
        <end position="442"/>
    </location>
</feature>
<evidence type="ECO:0000256" key="9">
    <source>
        <dbReference type="ARBA" id="ARBA00025012"/>
    </source>
</evidence>
<comment type="catalytic activity">
    <reaction evidence="8">
        <text>(2S)-2-[5-amino-1-(5-phospho-beta-D-ribosyl)imidazole-4-carboxamido]succinate = 5-amino-1-(5-phospho-beta-D-ribosyl)imidazole-4-carboxamide + fumarate</text>
        <dbReference type="Rhea" id="RHEA:23920"/>
        <dbReference type="ChEBI" id="CHEBI:29806"/>
        <dbReference type="ChEBI" id="CHEBI:58443"/>
        <dbReference type="ChEBI" id="CHEBI:58475"/>
        <dbReference type="EC" id="4.3.2.2"/>
    </reaction>
    <physiologicalReaction direction="left-to-right" evidence="8">
        <dbReference type="Rhea" id="RHEA:23921"/>
    </physiologicalReaction>
</comment>
<dbReference type="UniPathway" id="UPA00074">
    <property type="reaction ID" value="UER00132"/>
</dbReference>
<evidence type="ECO:0000256" key="10">
    <source>
        <dbReference type="ARBA" id="ARBA00030717"/>
    </source>
</evidence>
<dbReference type="InterPro" id="IPR020557">
    <property type="entry name" value="Fumarate_lyase_CS"/>
</dbReference>
<dbReference type="Gene3D" id="1.10.40.30">
    <property type="entry name" value="Fumarase/aspartase (C-terminal domain)"/>
    <property type="match status" value="1"/>
</dbReference>
<evidence type="ECO:0000259" key="14">
    <source>
        <dbReference type="Pfam" id="PF00206"/>
    </source>
</evidence>
<dbReference type="Proteomes" id="UP000177067">
    <property type="component" value="Unassembled WGS sequence"/>
</dbReference>
<dbReference type="Pfam" id="PF08328">
    <property type="entry name" value="ASL_C"/>
    <property type="match status" value="1"/>
</dbReference>
<dbReference type="InterPro" id="IPR047136">
    <property type="entry name" value="PurB_bact"/>
</dbReference>
<comment type="similarity">
    <text evidence="3 13">Belongs to the lyase 1 family. Adenylosuccinate lyase subfamily.</text>
</comment>
<evidence type="ECO:0000256" key="8">
    <source>
        <dbReference type="ARBA" id="ARBA00024477"/>
    </source>
</evidence>
<evidence type="ECO:0000256" key="3">
    <source>
        <dbReference type="ARBA" id="ARBA00008273"/>
    </source>
</evidence>
<dbReference type="InterPro" id="IPR024083">
    <property type="entry name" value="Fumarase/histidase_N"/>
</dbReference>
<dbReference type="Gene3D" id="1.10.275.10">
    <property type="entry name" value="Fumarase/aspartase (N-terminal domain)"/>
    <property type="match status" value="1"/>
</dbReference>
<evidence type="ECO:0000256" key="1">
    <source>
        <dbReference type="ARBA" id="ARBA00004706"/>
    </source>
</evidence>
<dbReference type="NCBIfam" id="NF006764">
    <property type="entry name" value="PRK09285.1"/>
    <property type="match status" value="1"/>
</dbReference>
<dbReference type="PROSITE" id="PS00163">
    <property type="entry name" value="FUMARATE_LYASES"/>
    <property type="match status" value="1"/>
</dbReference>
<dbReference type="Pfam" id="PF00206">
    <property type="entry name" value="Lyase_1"/>
    <property type="match status" value="1"/>
</dbReference>
<evidence type="ECO:0000256" key="6">
    <source>
        <dbReference type="ARBA" id="ARBA00022755"/>
    </source>
</evidence>
<dbReference type="AlphaFoldDB" id="A0A1F6LHQ6"/>
<comment type="pathway">
    <text evidence="1 13">Purine metabolism; IMP biosynthesis via de novo pathway; 5-amino-1-(5-phospho-D-ribosyl)imidazole-4-carboxamide from 5-amino-1-(5-phospho-D-ribosyl)imidazole-4-carboxylate: step 2/2.</text>
</comment>
<dbReference type="Gene3D" id="1.20.200.10">
    <property type="entry name" value="Fumarase/aspartase (Central domain)"/>
    <property type="match status" value="1"/>
</dbReference>
<gene>
    <name evidence="16" type="ORF">A2725_03785</name>
</gene>
<evidence type="ECO:0000256" key="7">
    <source>
        <dbReference type="ARBA" id="ARBA00023239"/>
    </source>
</evidence>
<dbReference type="InterPro" id="IPR000362">
    <property type="entry name" value="Fumarate_lyase_fam"/>
</dbReference>
<dbReference type="InterPro" id="IPR008948">
    <property type="entry name" value="L-Aspartase-like"/>
</dbReference>
<dbReference type="InterPro" id="IPR004769">
    <property type="entry name" value="Pur_lyase"/>
</dbReference>
<reference evidence="16 17" key="1">
    <citation type="journal article" date="2016" name="Nat. Commun.">
        <title>Thousands of microbial genomes shed light on interconnected biogeochemical processes in an aquifer system.</title>
        <authorList>
            <person name="Anantharaman K."/>
            <person name="Brown C.T."/>
            <person name="Hug L.A."/>
            <person name="Sharon I."/>
            <person name="Castelle C.J."/>
            <person name="Probst A.J."/>
            <person name="Thomas B.C."/>
            <person name="Singh A."/>
            <person name="Wilkins M.J."/>
            <person name="Karaoz U."/>
            <person name="Brodie E.L."/>
            <person name="Williams K.H."/>
            <person name="Hubbard S.S."/>
            <person name="Banfield J.F."/>
        </authorList>
    </citation>
    <scope>NUCLEOTIDE SEQUENCE [LARGE SCALE GENOMIC DNA]</scope>
</reference>
<evidence type="ECO:0000256" key="12">
    <source>
        <dbReference type="NCBIfam" id="TIGR00928"/>
    </source>
</evidence>
<keyword evidence="6 13" id="KW-0658">Purine biosynthesis</keyword>
<evidence type="ECO:0000256" key="13">
    <source>
        <dbReference type="RuleBase" id="RU361172"/>
    </source>
</evidence>
<keyword evidence="7 13" id="KW-0456">Lyase</keyword>
<proteinExistence type="inferred from homology"/>
<dbReference type="PANTHER" id="PTHR43411">
    <property type="entry name" value="ADENYLOSUCCINATE LYASE"/>
    <property type="match status" value="1"/>
</dbReference>
<organism evidence="16 17">
    <name type="scientific">Candidatus Magasanikbacteria bacterium RIFCSPHIGHO2_01_FULL_33_34</name>
    <dbReference type="NCBI Taxonomy" id="1798671"/>
    <lineage>
        <taxon>Bacteria</taxon>
        <taxon>Candidatus Magasanikiibacteriota</taxon>
    </lineage>
</organism>
<evidence type="ECO:0000256" key="4">
    <source>
        <dbReference type="ARBA" id="ARBA00012339"/>
    </source>
</evidence>
<dbReference type="InterPro" id="IPR022761">
    <property type="entry name" value="Fumarate_lyase_N"/>
</dbReference>
<name>A0A1F6LHQ6_9BACT</name>
<dbReference type="EC" id="4.3.2.2" evidence="4 12"/>
<evidence type="ECO:0000256" key="2">
    <source>
        <dbReference type="ARBA" id="ARBA00004734"/>
    </source>
</evidence>
<evidence type="ECO:0000259" key="15">
    <source>
        <dbReference type="Pfam" id="PF08328"/>
    </source>
</evidence>
<comment type="pathway">
    <text evidence="2 13">Purine metabolism; AMP biosynthesis via de novo pathway; AMP from IMP: step 2/2.</text>
</comment>
<comment type="function">
    <text evidence="9">Catalyzes two reactions in de novo purine nucleotide biosynthesis. Catalyzes the breakdown of 5-aminoimidazole- (N-succinylocarboxamide) ribotide (SAICAR or 2-[5-amino-1-(5-phospho-beta-D-ribosyl)imidazole-4-carboxamido]succinate) to 5-aminoimidazole-4-carboxamide ribotide (AICAR or 5-amino-1-(5-phospho-beta-D-ribosyl)imidazole-4-carboxamide) and fumarate, and of adenylosuccinate (ADS or N(6)-(1,2-dicarboxyethyl)-AMP) to adenosine monophosphate (AMP) and fumarate.</text>
</comment>
<evidence type="ECO:0000313" key="17">
    <source>
        <dbReference type="Proteomes" id="UP000177067"/>
    </source>
</evidence>
<feature type="domain" description="Fumarate lyase N-terminal" evidence="14">
    <location>
        <begin position="12"/>
        <end position="309"/>
    </location>
</feature>
<evidence type="ECO:0000313" key="16">
    <source>
        <dbReference type="EMBL" id="OGH58844.1"/>
    </source>
</evidence>